<evidence type="ECO:0000256" key="5">
    <source>
        <dbReference type="ARBA" id="ARBA00022679"/>
    </source>
</evidence>
<evidence type="ECO:0000256" key="12">
    <source>
        <dbReference type="ARBA" id="ARBA00033413"/>
    </source>
</evidence>
<accession>A0A831SLZ3</accession>
<reference evidence="14" key="1">
    <citation type="journal article" date="2020" name="mSystems">
        <title>Genome- and Community-Level Interaction Insights into Carbon Utilization and Element Cycling Functions of Hydrothermarchaeota in Hydrothermal Sediment.</title>
        <authorList>
            <person name="Zhou Z."/>
            <person name="Liu Y."/>
            <person name="Xu W."/>
            <person name="Pan J."/>
            <person name="Luo Z.H."/>
            <person name="Li M."/>
        </authorList>
    </citation>
    <scope>NUCLEOTIDE SEQUENCE [LARGE SCALE GENOMIC DNA]</scope>
    <source>
        <strain evidence="14">SpSt-1181</strain>
    </source>
</reference>
<keyword evidence="5 14" id="KW-0808">Transferase</keyword>
<dbReference type="InterPro" id="IPR035907">
    <property type="entry name" value="Hppk_sf"/>
</dbReference>
<dbReference type="Pfam" id="PF01288">
    <property type="entry name" value="HPPK"/>
    <property type="match status" value="1"/>
</dbReference>
<evidence type="ECO:0000313" key="14">
    <source>
        <dbReference type="EMBL" id="HED30747.1"/>
    </source>
</evidence>
<keyword evidence="8" id="KW-0067">ATP-binding</keyword>
<evidence type="ECO:0000256" key="4">
    <source>
        <dbReference type="ARBA" id="ARBA00016218"/>
    </source>
</evidence>
<dbReference type="PROSITE" id="PS00794">
    <property type="entry name" value="HPPK"/>
    <property type="match status" value="1"/>
</dbReference>
<evidence type="ECO:0000259" key="13">
    <source>
        <dbReference type="PROSITE" id="PS00794"/>
    </source>
</evidence>
<feature type="domain" description="7,8-dihydro-6-hydroxymethylpterin-pyrophosphokinase" evidence="13">
    <location>
        <begin position="91"/>
        <end position="102"/>
    </location>
</feature>
<keyword evidence="9" id="KW-0289">Folate biosynthesis</keyword>
<dbReference type="EC" id="2.7.6.3" evidence="3"/>
<evidence type="ECO:0000256" key="8">
    <source>
        <dbReference type="ARBA" id="ARBA00022840"/>
    </source>
</evidence>
<dbReference type="GO" id="GO:0046656">
    <property type="term" value="P:folic acid biosynthetic process"/>
    <property type="evidence" value="ECO:0007669"/>
    <property type="project" value="UniProtKB-KW"/>
</dbReference>
<organism evidence="14">
    <name type="scientific">Prosthecochloris aestuarii</name>
    <dbReference type="NCBI Taxonomy" id="1102"/>
    <lineage>
        <taxon>Bacteria</taxon>
        <taxon>Pseudomonadati</taxon>
        <taxon>Chlorobiota</taxon>
        <taxon>Chlorobiia</taxon>
        <taxon>Chlorobiales</taxon>
        <taxon>Chlorobiaceae</taxon>
        <taxon>Prosthecochloris</taxon>
    </lineage>
</organism>
<dbReference type="NCBIfam" id="TIGR01498">
    <property type="entry name" value="folK"/>
    <property type="match status" value="1"/>
</dbReference>
<dbReference type="AlphaFoldDB" id="A0A831SLZ3"/>
<comment type="caution">
    <text evidence="14">The sequence shown here is derived from an EMBL/GenBank/DDBJ whole genome shotgun (WGS) entry which is preliminary data.</text>
</comment>
<dbReference type="EMBL" id="DSBW01000077">
    <property type="protein sequence ID" value="HED30747.1"/>
    <property type="molecule type" value="Genomic_DNA"/>
</dbReference>
<dbReference type="GO" id="GO:0046654">
    <property type="term" value="P:tetrahydrofolate biosynthetic process"/>
    <property type="evidence" value="ECO:0007669"/>
    <property type="project" value="UniProtKB-UniPathway"/>
</dbReference>
<sequence>MSTHTVFIGAGSNIGDRLTYLQEACNMLAALDGTSISGISRVYRSDPVGITDQPEFCNIVIRLETELQPEELLRGCLEIEILLGRPASHRKWGPRVIDLDMLFYDTMILEGPDLILPHPELHNRKFVMLPMLDIADPLHPVFSKSIRQLLESCNDRSQVEPVADKLKNPSTEGFSYGH</sequence>
<dbReference type="PANTHER" id="PTHR43071:SF1">
    <property type="entry name" value="2-AMINO-4-HYDROXY-6-HYDROXYMETHYLDIHYDROPTERIDINE PYROPHOSPHOKINASE"/>
    <property type="match status" value="1"/>
</dbReference>
<evidence type="ECO:0000256" key="2">
    <source>
        <dbReference type="ARBA" id="ARBA00005810"/>
    </source>
</evidence>
<protein>
    <recommendedName>
        <fullName evidence="4">2-amino-4-hydroxy-6-hydroxymethyldihydropteridine pyrophosphokinase</fullName>
        <ecNumber evidence="3">2.7.6.3</ecNumber>
    </recommendedName>
    <alternativeName>
        <fullName evidence="11">6-hydroxymethyl-7,8-dihydropterin pyrophosphokinase</fullName>
    </alternativeName>
    <alternativeName>
        <fullName evidence="12">7,8-dihydro-6-hydroxymethylpterin-pyrophosphokinase</fullName>
    </alternativeName>
</protein>
<evidence type="ECO:0000256" key="3">
    <source>
        <dbReference type="ARBA" id="ARBA00013253"/>
    </source>
</evidence>
<gene>
    <name evidence="14" type="primary">folK</name>
    <name evidence="14" type="ORF">ENN50_03455</name>
</gene>
<keyword evidence="6" id="KW-0547">Nucleotide-binding</keyword>
<evidence type="ECO:0000256" key="9">
    <source>
        <dbReference type="ARBA" id="ARBA00022909"/>
    </source>
</evidence>
<dbReference type="GO" id="GO:0003848">
    <property type="term" value="F:2-amino-4-hydroxy-6-hydroxymethyldihydropteridine diphosphokinase activity"/>
    <property type="evidence" value="ECO:0007669"/>
    <property type="project" value="UniProtKB-EC"/>
</dbReference>
<dbReference type="PANTHER" id="PTHR43071">
    <property type="entry name" value="2-AMINO-4-HYDROXY-6-HYDROXYMETHYLDIHYDROPTERIDINE PYROPHOSPHOKINASE"/>
    <property type="match status" value="1"/>
</dbReference>
<dbReference type="InterPro" id="IPR000550">
    <property type="entry name" value="Hppk"/>
</dbReference>
<dbReference type="GO" id="GO:0005524">
    <property type="term" value="F:ATP binding"/>
    <property type="evidence" value="ECO:0007669"/>
    <property type="project" value="UniProtKB-KW"/>
</dbReference>
<evidence type="ECO:0000256" key="7">
    <source>
        <dbReference type="ARBA" id="ARBA00022777"/>
    </source>
</evidence>
<dbReference type="CDD" id="cd00483">
    <property type="entry name" value="HPPK"/>
    <property type="match status" value="1"/>
</dbReference>
<comment type="function">
    <text evidence="10">Catalyzes the transfer of pyrophosphate from adenosine triphosphate (ATP) to 6-hydroxymethyl-7,8-dihydropterin, an enzymatic step in folate biosynthesis pathway.</text>
</comment>
<evidence type="ECO:0000256" key="6">
    <source>
        <dbReference type="ARBA" id="ARBA00022741"/>
    </source>
</evidence>
<dbReference type="GO" id="GO:0016301">
    <property type="term" value="F:kinase activity"/>
    <property type="evidence" value="ECO:0007669"/>
    <property type="project" value="UniProtKB-KW"/>
</dbReference>
<evidence type="ECO:0000256" key="11">
    <source>
        <dbReference type="ARBA" id="ARBA00029766"/>
    </source>
</evidence>
<name>A0A831SLZ3_PROAE</name>
<keyword evidence="7" id="KW-0418">Kinase</keyword>
<evidence type="ECO:0000256" key="1">
    <source>
        <dbReference type="ARBA" id="ARBA00005051"/>
    </source>
</evidence>
<dbReference type="Gene3D" id="3.30.70.560">
    <property type="entry name" value="7,8-Dihydro-6-hydroxymethylpterin-pyrophosphokinase HPPK"/>
    <property type="match status" value="1"/>
</dbReference>
<dbReference type="Proteomes" id="UP000886335">
    <property type="component" value="Unassembled WGS sequence"/>
</dbReference>
<dbReference type="UniPathway" id="UPA00077">
    <property type="reaction ID" value="UER00155"/>
</dbReference>
<dbReference type="SUPFAM" id="SSF55083">
    <property type="entry name" value="6-hydroxymethyl-7,8-dihydropterin pyrophosphokinase, HPPK"/>
    <property type="match status" value="1"/>
</dbReference>
<comment type="pathway">
    <text evidence="1">Cofactor biosynthesis; tetrahydrofolate biosynthesis; 2-amino-4-hydroxy-6-hydroxymethyl-7,8-dihydropteridine diphosphate from 7,8-dihydroneopterin triphosphate: step 4/4.</text>
</comment>
<proteinExistence type="inferred from homology"/>
<evidence type="ECO:0000256" key="10">
    <source>
        <dbReference type="ARBA" id="ARBA00029409"/>
    </source>
</evidence>
<comment type="similarity">
    <text evidence="2">Belongs to the HPPK family.</text>
</comment>